<evidence type="ECO:0000256" key="4">
    <source>
        <dbReference type="ARBA" id="ARBA00022664"/>
    </source>
</evidence>
<organism evidence="7 8">
    <name type="scientific">Candida viswanathii</name>
    <dbReference type="NCBI Taxonomy" id="5486"/>
    <lineage>
        <taxon>Eukaryota</taxon>
        <taxon>Fungi</taxon>
        <taxon>Dikarya</taxon>
        <taxon>Ascomycota</taxon>
        <taxon>Saccharomycotina</taxon>
        <taxon>Pichiomycetes</taxon>
        <taxon>Debaryomycetaceae</taxon>
        <taxon>Candida/Lodderomyces clade</taxon>
        <taxon>Candida</taxon>
    </lineage>
</organism>
<feature type="compositionally biased region" description="Basic and acidic residues" evidence="6">
    <location>
        <begin position="7"/>
        <end position="24"/>
    </location>
</feature>
<dbReference type="Proteomes" id="UP000253472">
    <property type="component" value="Unassembled WGS sequence"/>
</dbReference>
<reference evidence="7 8" key="1">
    <citation type="submission" date="2018-06" db="EMBL/GenBank/DDBJ databases">
        <title>Whole genome sequencing of Candida tropicalis (genome annotated by CSBL at Korea University).</title>
        <authorList>
            <person name="Ahn J."/>
        </authorList>
    </citation>
    <scope>NUCLEOTIDE SEQUENCE [LARGE SCALE GENOMIC DNA]</scope>
    <source>
        <strain evidence="7 8">ATCC 20962</strain>
    </source>
</reference>
<comment type="similarity">
    <text evidence="2">Belongs to the CWC15 family.</text>
</comment>
<dbReference type="GO" id="GO:0045292">
    <property type="term" value="P:mRNA cis splicing, via spliceosome"/>
    <property type="evidence" value="ECO:0007669"/>
    <property type="project" value="TreeGrafter"/>
</dbReference>
<feature type="compositionally biased region" description="Acidic residues" evidence="6">
    <location>
        <begin position="49"/>
        <end position="61"/>
    </location>
</feature>
<evidence type="ECO:0000256" key="3">
    <source>
        <dbReference type="ARBA" id="ARBA00020693"/>
    </source>
</evidence>
<evidence type="ECO:0000256" key="5">
    <source>
        <dbReference type="ARBA" id="ARBA00023187"/>
    </source>
</evidence>
<dbReference type="GO" id="GO:0003723">
    <property type="term" value="F:RNA binding"/>
    <property type="evidence" value="ECO:0007669"/>
    <property type="project" value="TreeGrafter"/>
</dbReference>
<comment type="caution">
    <text evidence="7">The sequence shown here is derived from an EMBL/GenBank/DDBJ whole genome shotgun (WGS) entry which is preliminary data.</text>
</comment>
<feature type="compositionally biased region" description="Basic and acidic residues" evidence="6">
    <location>
        <begin position="62"/>
        <end position="76"/>
    </location>
</feature>
<name>A0A367YDM5_9ASCO</name>
<dbReference type="PANTHER" id="PTHR12718">
    <property type="entry name" value="CELL CYCLE CONTROL PROTEIN CWF15"/>
    <property type="match status" value="1"/>
</dbReference>
<feature type="region of interest" description="Disordered" evidence="6">
    <location>
        <begin position="1"/>
        <end position="190"/>
    </location>
</feature>
<evidence type="ECO:0000256" key="1">
    <source>
        <dbReference type="ARBA" id="ARBA00003777"/>
    </source>
</evidence>
<evidence type="ECO:0000256" key="6">
    <source>
        <dbReference type="SAM" id="MobiDB-lite"/>
    </source>
</evidence>
<keyword evidence="5" id="KW-0508">mRNA splicing</keyword>
<dbReference type="EMBL" id="QLNQ01000024">
    <property type="protein sequence ID" value="RCK63121.1"/>
    <property type="molecule type" value="Genomic_DNA"/>
</dbReference>
<gene>
    <name evidence="7" type="primary">CWC15_0</name>
    <name evidence="7" type="ORF">Cantr_09740</name>
</gene>
<proteinExistence type="inferred from homology"/>
<dbReference type="InterPro" id="IPR006973">
    <property type="entry name" value="Cwf_Cwc_15"/>
</dbReference>
<evidence type="ECO:0000313" key="7">
    <source>
        <dbReference type="EMBL" id="RCK63121.1"/>
    </source>
</evidence>
<sequence length="190" mass="21848">MSTNHRPQLESKRGKVIRIKDSIRHARGLPQQKSLKYRQDVPSAVGNYESDDDSDDDDDKEKEEAVSEPALKKAKVETSTIREVVTKVAEKPDEEDAPSESESESDSDDETAALLEELEKIRQEKDKQDDQEEQSKSLSVQQEPSTKKKSWRLSTAFNNRAKQQTDKDKRYSTDALDSEYHQKLMSKYIR</sequence>
<dbReference type="GO" id="GO:0071013">
    <property type="term" value="C:catalytic step 2 spliceosome"/>
    <property type="evidence" value="ECO:0007669"/>
    <property type="project" value="TreeGrafter"/>
</dbReference>
<feature type="compositionally biased region" description="Basic and acidic residues" evidence="6">
    <location>
        <begin position="117"/>
        <end position="128"/>
    </location>
</feature>
<feature type="compositionally biased region" description="Acidic residues" evidence="6">
    <location>
        <begin position="92"/>
        <end position="111"/>
    </location>
</feature>
<feature type="compositionally biased region" description="Basic and acidic residues" evidence="6">
    <location>
        <begin position="163"/>
        <end position="182"/>
    </location>
</feature>
<comment type="function">
    <text evidence="1">Involved in pre-mRNA splicing.</text>
</comment>
<evidence type="ECO:0000256" key="2">
    <source>
        <dbReference type="ARBA" id="ARBA00006644"/>
    </source>
</evidence>
<accession>A0A367YDM5</accession>
<feature type="compositionally biased region" description="Polar residues" evidence="6">
    <location>
        <begin position="152"/>
        <end position="162"/>
    </location>
</feature>
<evidence type="ECO:0000313" key="8">
    <source>
        <dbReference type="Proteomes" id="UP000253472"/>
    </source>
</evidence>
<keyword evidence="4" id="KW-0507">mRNA processing</keyword>
<dbReference type="STRING" id="5486.A0A367YDM5"/>
<keyword evidence="8" id="KW-1185">Reference proteome</keyword>
<dbReference type="PANTHER" id="PTHR12718:SF2">
    <property type="entry name" value="SPLICEOSOME-ASSOCIATED PROTEIN CWC15 HOMOLOG"/>
    <property type="match status" value="1"/>
</dbReference>
<dbReference type="Pfam" id="PF04889">
    <property type="entry name" value="Cwf_Cwc_15"/>
    <property type="match status" value="2"/>
</dbReference>
<dbReference type="OrthoDB" id="30179at2759"/>
<protein>
    <recommendedName>
        <fullName evidence="3">Pre-mRNA-splicing factor CWC15</fullName>
    </recommendedName>
</protein>
<dbReference type="AlphaFoldDB" id="A0A367YDM5"/>